<name>A0A5S9Q4G4_9GAMM</name>
<evidence type="ECO:0000313" key="1">
    <source>
        <dbReference type="EMBL" id="CAA0093933.1"/>
    </source>
</evidence>
<dbReference type="Proteomes" id="UP000435877">
    <property type="component" value="Unassembled WGS sequence"/>
</dbReference>
<evidence type="ECO:0000313" key="2">
    <source>
        <dbReference type="EMBL" id="CAA0112021.1"/>
    </source>
</evidence>
<dbReference type="EMBL" id="CACSIK010000001">
    <property type="protein sequence ID" value="CAA0093933.1"/>
    <property type="molecule type" value="Genomic_DNA"/>
</dbReference>
<reference evidence="3 4" key="1">
    <citation type="submission" date="2019-11" db="EMBL/GenBank/DDBJ databases">
        <authorList>
            <person name="Holert J."/>
        </authorList>
    </citation>
    <scope>NUCLEOTIDE SEQUENCE [LARGE SCALE GENOMIC DNA]</scope>
    <source>
        <strain evidence="2">BC3_2A</strain>
        <strain evidence="1">SB11_1A</strain>
    </source>
</reference>
<dbReference type="AlphaFoldDB" id="A0A5S9Q4G4"/>
<proteinExistence type="predicted"/>
<gene>
    <name evidence="1" type="ORF">IHBHHGIJ_02549</name>
    <name evidence="2" type="ORF">KFEGEMFD_02736</name>
</gene>
<dbReference type="Proteomes" id="UP000439591">
    <property type="component" value="Unassembled WGS sequence"/>
</dbReference>
<protein>
    <submittedName>
        <fullName evidence="2">Uncharacterized protein</fullName>
    </submittedName>
</protein>
<sequence>MTGYTPTSAQTFQSDYSNFTTVQKNPTNKKLIFVSVKITNNLYLIKNIIGISHDRQLLKSPYSTSN</sequence>
<evidence type="ECO:0000313" key="3">
    <source>
        <dbReference type="Proteomes" id="UP000435877"/>
    </source>
</evidence>
<keyword evidence="3" id="KW-1185">Reference proteome</keyword>
<organism evidence="2 4">
    <name type="scientific">Zhongshania aliphaticivorans</name>
    <dbReference type="NCBI Taxonomy" id="1470434"/>
    <lineage>
        <taxon>Bacteria</taxon>
        <taxon>Pseudomonadati</taxon>
        <taxon>Pseudomonadota</taxon>
        <taxon>Gammaproteobacteria</taxon>
        <taxon>Cellvibrionales</taxon>
        <taxon>Spongiibacteraceae</taxon>
        <taxon>Zhongshania</taxon>
    </lineage>
</organism>
<accession>A0A5S9Q4G4</accession>
<evidence type="ECO:0000313" key="4">
    <source>
        <dbReference type="Proteomes" id="UP000439591"/>
    </source>
</evidence>
<dbReference type="EMBL" id="CACSIM010000004">
    <property type="protein sequence ID" value="CAA0112021.1"/>
    <property type="molecule type" value="Genomic_DNA"/>
</dbReference>